<feature type="signal peptide" evidence="9">
    <location>
        <begin position="1"/>
        <end position="19"/>
    </location>
</feature>
<keyword evidence="6" id="KW-1015">Disulfide bond</keyword>
<proteinExistence type="predicted"/>
<dbReference type="PROSITE" id="PS50835">
    <property type="entry name" value="IG_LIKE"/>
    <property type="match status" value="1"/>
</dbReference>
<name>A0AAV1EUH4_XYRNO</name>
<dbReference type="InterPro" id="IPR036179">
    <property type="entry name" value="Ig-like_dom_sf"/>
</dbReference>
<dbReference type="PROSITE" id="PS51257">
    <property type="entry name" value="PROKAR_LIPOPROTEIN"/>
    <property type="match status" value="1"/>
</dbReference>
<dbReference type="InterPro" id="IPR013783">
    <property type="entry name" value="Ig-like_fold"/>
</dbReference>
<gene>
    <name evidence="11" type="ORF">XNOV1_A002734</name>
</gene>
<dbReference type="Pfam" id="PF07686">
    <property type="entry name" value="V-set"/>
    <property type="match status" value="1"/>
</dbReference>
<dbReference type="Gene3D" id="2.60.40.10">
    <property type="entry name" value="Immunoglobulins"/>
    <property type="match status" value="1"/>
</dbReference>
<keyword evidence="4" id="KW-0391">Immunity</keyword>
<accession>A0AAV1EUH4</accession>
<dbReference type="SUPFAM" id="SSF48726">
    <property type="entry name" value="Immunoglobulin"/>
    <property type="match status" value="1"/>
</dbReference>
<sequence length="231" mass="26440">MDRLHLFLVVLPAIVSLSCDCVCGSVSEMTVKPGGNITLYCDCKILTGVYIVWYRNCSHENQPPLVLKPKRGFFNQKDDFNDLLTIFDRFQFVSNISSKSYDLLIQNVSDSDEGLYYCGTGQRSVEVKEGYIVPRDIYSDGNVTTRIIVRTHSDNYVMDVPVVSWLMPFIPAITVLSIIIPFTLAFHFCQITESQSHKTRPYSRARMSQHQDEDLYLTRVVFQLQDGQTQQ</sequence>
<feature type="domain" description="Ig-like" evidence="10">
    <location>
        <begin position="12"/>
        <end position="128"/>
    </location>
</feature>
<keyword evidence="3 9" id="KW-0732">Signal</keyword>
<dbReference type="Proteomes" id="UP001178508">
    <property type="component" value="Chromosome 3"/>
</dbReference>
<evidence type="ECO:0000256" key="6">
    <source>
        <dbReference type="ARBA" id="ARBA00023157"/>
    </source>
</evidence>
<dbReference type="GO" id="GO:0002376">
    <property type="term" value="P:immune system process"/>
    <property type="evidence" value="ECO:0007669"/>
    <property type="project" value="UniProtKB-KW"/>
</dbReference>
<dbReference type="InterPro" id="IPR003599">
    <property type="entry name" value="Ig_sub"/>
</dbReference>
<keyword evidence="7" id="KW-0325">Glycoprotein</keyword>
<keyword evidence="2" id="KW-1003">Cell membrane</keyword>
<evidence type="ECO:0000256" key="8">
    <source>
        <dbReference type="SAM" id="Phobius"/>
    </source>
</evidence>
<evidence type="ECO:0000256" key="1">
    <source>
        <dbReference type="ARBA" id="ARBA00004236"/>
    </source>
</evidence>
<dbReference type="GO" id="GO:0005886">
    <property type="term" value="C:plasma membrane"/>
    <property type="evidence" value="ECO:0007669"/>
    <property type="project" value="UniProtKB-SubCell"/>
</dbReference>
<evidence type="ECO:0000259" key="10">
    <source>
        <dbReference type="PROSITE" id="PS50835"/>
    </source>
</evidence>
<dbReference type="CDD" id="cd00099">
    <property type="entry name" value="IgV"/>
    <property type="match status" value="1"/>
</dbReference>
<dbReference type="GO" id="GO:0009617">
    <property type="term" value="P:response to bacterium"/>
    <property type="evidence" value="ECO:0007669"/>
    <property type="project" value="TreeGrafter"/>
</dbReference>
<evidence type="ECO:0000313" key="12">
    <source>
        <dbReference type="Proteomes" id="UP001178508"/>
    </source>
</evidence>
<keyword evidence="12" id="KW-1185">Reference proteome</keyword>
<dbReference type="SMART" id="SM00409">
    <property type="entry name" value="IG"/>
    <property type="match status" value="1"/>
</dbReference>
<dbReference type="PANTHER" id="PTHR19433">
    <property type="entry name" value="T-CELL RECEPTOR ALPHA CHAIN V REGION-RELATED"/>
    <property type="match status" value="1"/>
</dbReference>
<feature type="chain" id="PRO_5044021535" evidence="9">
    <location>
        <begin position="20"/>
        <end position="231"/>
    </location>
</feature>
<keyword evidence="8" id="KW-0812">Transmembrane</keyword>
<dbReference type="PANTHER" id="PTHR19433:SF111">
    <property type="entry name" value="T CELL RECEPTOR ALPHA VARIABLE 4"/>
    <property type="match status" value="1"/>
</dbReference>
<evidence type="ECO:0000256" key="2">
    <source>
        <dbReference type="ARBA" id="ARBA00022475"/>
    </source>
</evidence>
<keyword evidence="5 8" id="KW-0472">Membrane</keyword>
<feature type="transmembrane region" description="Helical" evidence="8">
    <location>
        <begin position="165"/>
        <end position="188"/>
    </location>
</feature>
<evidence type="ECO:0000313" key="11">
    <source>
        <dbReference type="EMBL" id="CAJ1052187.1"/>
    </source>
</evidence>
<dbReference type="AlphaFoldDB" id="A0AAV1EUH4"/>
<dbReference type="InterPro" id="IPR013106">
    <property type="entry name" value="Ig_V-set"/>
</dbReference>
<reference evidence="11" key="1">
    <citation type="submission" date="2023-08" db="EMBL/GenBank/DDBJ databases">
        <authorList>
            <person name="Alioto T."/>
            <person name="Alioto T."/>
            <person name="Gomez Garrido J."/>
        </authorList>
    </citation>
    <scope>NUCLEOTIDE SEQUENCE</scope>
</reference>
<organism evidence="11 12">
    <name type="scientific">Xyrichtys novacula</name>
    <name type="common">Pearly razorfish</name>
    <name type="synonym">Hemipteronotus novacula</name>
    <dbReference type="NCBI Taxonomy" id="13765"/>
    <lineage>
        <taxon>Eukaryota</taxon>
        <taxon>Metazoa</taxon>
        <taxon>Chordata</taxon>
        <taxon>Craniata</taxon>
        <taxon>Vertebrata</taxon>
        <taxon>Euteleostomi</taxon>
        <taxon>Actinopterygii</taxon>
        <taxon>Neopterygii</taxon>
        <taxon>Teleostei</taxon>
        <taxon>Neoteleostei</taxon>
        <taxon>Acanthomorphata</taxon>
        <taxon>Eupercaria</taxon>
        <taxon>Labriformes</taxon>
        <taxon>Labridae</taxon>
        <taxon>Xyrichtys</taxon>
    </lineage>
</organism>
<dbReference type="InterPro" id="IPR007110">
    <property type="entry name" value="Ig-like_dom"/>
</dbReference>
<dbReference type="EMBL" id="OY660866">
    <property type="protein sequence ID" value="CAJ1052187.1"/>
    <property type="molecule type" value="Genomic_DNA"/>
</dbReference>
<protein>
    <submittedName>
        <fullName evidence="11">Uncharacterized protein LOC121507731 isoform X1</fullName>
    </submittedName>
</protein>
<dbReference type="InterPro" id="IPR052051">
    <property type="entry name" value="TCR_complex_component"/>
</dbReference>
<evidence type="ECO:0000256" key="5">
    <source>
        <dbReference type="ARBA" id="ARBA00023136"/>
    </source>
</evidence>
<evidence type="ECO:0000256" key="3">
    <source>
        <dbReference type="ARBA" id="ARBA00022729"/>
    </source>
</evidence>
<evidence type="ECO:0000256" key="9">
    <source>
        <dbReference type="SAM" id="SignalP"/>
    </source>
</evidence>
<comment type="subcellular location">
    <subcellularLocation>
        <location evidence="1">Cell membrane</location>
    </subcellularLocation>
</comment>
<evidence type="ECO:0000256" key="7">
    <source>
        <dbReference type="ARBA" id="ARBA00023180"/>
    </source>
</evidence>
<keyword evidence="8" id="KW-1133">Transmembrane helix</keyword>
<evidence type="ECO:0000256" key="4">
    <source>
        <dbReference type="ARBA" id="ARBA00022859"/>
    </source>
</evidence>